<dbReference type="SUPFAM" id="SSF51735">
    <property type="entry name" value="NAD(P)-binding Rossmann-fold domains"/>
    <property type="match status" value="1"/>
</dbReference>
<sequence>MSFLVTGARGTVGRTVIERLRASGERVRAASSSPGDTSLPAGTEIVGLDMTDPGSVAAALDGIDRVFMYAAHDGMGTFADAAKAAGVQHITLLSSLAAAAPGNPIGDSHLAAERPLQESGLPLTILRPGGFATNWRWWVTPERVVRLPYPEVQQSLIHEADLADAAIATLTRPGHADNIYPITGPESLSLRRMAEILSAALGEPLPFEQISHEEAAEFLYKPMLDLWAERGDVPDDIEPTSESVTGVPARTFADWAADHAAEFE</sequence>
<dbReference type="Gene3D" id="3.40.50.720">
    <property type="entry name" value="NAD(P)-binding Rossmann-like Domain"/>
    <property type="match status" value="1"/>
</dbReference>
<evidence type="ECO:0000313" key="2">
    <source>
        <dbReference type="EMBL" id="RDI49206.1"/>
    </source>
</evidence>
<dbReference type="OrthoDB" id="3510772at2"/>
<dbReference type="PANTHER" id="PTHR43162:SF1">
    <property type="entry name" value="PRESTALK A DIFFERENTIATION PROTEIN A"/>
    <property type="match status" value="1"/>
</dbReference>
<dbReference type="InterPro" id="IPR036291">
    <property type="entry name" value="NAD(P)-bd_dom_sf"/>
</dbReference>
<dbReference type="RefSeq" id="WP_068014012.1">
    <property type="nucleotide sequence ID" value="NZ_QQAZ01000007.1"/>
</dbReference>
<protein>
    <submittedName>
        <fullName evidence="2">Uncharacterized protein YbjT (DUF2867 family)</fullName>
    </submittedName>
</protein>
<organism evidence="2 3">
    <name type="scientific">Nocardia mexicana</name>
    <dbReference type="NCBI Taxonomy" id="279262"/>
    <lineage>
        <taxon>Bacteria</taxon>
        <taxon>Bacillati</taxon>
        <taxon>Actinomycetota</taxon>
        <taxon>Actinomycetes</taxon>
        <taxon>Mycobacteriales</taxon>
        <taxon>Nocardiaceae</taxon>
        <taxon>Nocardia</taxon>
    </lineage>
</organism>
<name>A0A370H580_9NOCA</name>
<gene>
    <name evidence="2" type="ORF">DFR68_107334</name>
</gene>
<feature type="domain" description="NAD(P)-binding" evidence="1">
    <location>
        <begin position="7"/>
        <end position="173"/>
    </location>
</feature>
<dbReference type="PANTHER" id="PTHR43162">
    <property type="match status" value="1"/>
</dbReference>
<dbReference type="InterPro" id="IPR051604">
    <property type="entry name" value="Ergot_Alk_Oxidoreductase"/>
</dbReference>
<keyword evidence="3" id="KW-1185">Reference proteome</keyword>
<dbReference type="STRING" id="1210089.GCA_001613165_00824"/>
<dbReference type="InterPro" id="IPR016040">
    <property type="entry name" value="NAD(P)-bd_dom"/>
</dbReference>
<evidence type="ECO:0000259" key="1">
    <source>
        <dbReference type="Pfam" id="PF13460"/>
    </source>
</evidence>
<dbReference type="Proteomes" id="UP000255355">
    <property type="component" value="Unassembled WGS sequence"/>
</dbReference>
<comment type="caution">
    <text evidence="2">The sequence shown here is derived from an EMBL/GenBank/DDBJ whole genome shotgun (WGS) entry which is preliminary data.</text>
</comment>
<dbReference type="Pfam" id="PF13460">
    <property type="entry name" value="NAD_binding_10"/>
    <property type="match status" value="1"/>
</dbReference>
<evidence type="ECO:0000313" key="3">
    <source>
        <dbReference type="Proteomes" id="UP000255355"/>
    </source>
</evidence>
<dbReference type="AlphaFoldDB" id="A0A370H580"/>
<dbReference type="EMBL" id="QQAZ01000007">
    <property type="protein sequence ID" value="RDI49206.1"/>
    <property type="molecule type" value="Genomic_DNA"/>
</dbReference>
<reference evidence="2 3" key="1">
    <citation type="submission" date="2018-07" db="EMBL/GenBank/DDBJ databases">
        <title>Genomic Encyclopedia of Type Strains, Phase IV (KMG-IV): sequencing the most valuable type-strain genomes for metagenomic binning, comparative biology and taxonomic classification.</title>
        <authorList>
            <person name="Goeker M."/>
        </authorList>
    </citation>
    <scope>NUCLEOTIDE SEQUENCE [LARGE SCALE GENOMIC DNA]</scope>
    <source>
        <strain evidence="2 3">DSM 44952</strain>
    </source>
</reference>
<accession>A0A370H580</accession>
<proteinExistence type="predicted"/>